<dbReference type="Proteomes" id="UP000245431">
    <property type="component" value="Chromosome PVE_r2"/>
</dbReference>
<gene>
    <name evidence="1" type="ORF">PVE_R2G0539</name>
</gene>
<proteinExistence type="predicted"/>
<evidence type="ECO:0000313" key="2">
    <source>
        <dbReference type="Proteomes" id="UP000245431"/>
    </source>
</evidence>
<sequence length="144" mass="15269">MTAVKLSPGEEALIASIIEHIYPDPQAGTVLPVEPGDKRAARGLERKGLVVLDVDTQGRDQMTFTTLGQASYEQINSTAREGNGNISKSKLVRPGGLNTKLIGTIKAAVRTAEVTTTCDWLVSEGYASDLSHARELIQSACSGS</sequence>
<name>A0A1D3K8I5_PSEVE</name>
<accession>A0A1D3K8I5</accession>
<dbReference type="EMBL" id="LT599584">
    <property type="protein sequence ID" value="SBW84565.1"/>
    <property type="molecule type" value="Genomic_DNA"/>
</dbReference>
<organism evidence="1 2">
    <name type="scientific">Pseudomonas veronii 1YdBTEX2</name>
    <dbReference type="NCBI Taxonomy" id="1295141"/>
    <lineage>
        <taxon>Bacteria</taxon>
        <taxon>Pseudomonadati</taxon>
        <taxon>Pseudomonadota</taxon>
        <taxon>Gammaproteobacteria</taxon>
        <taxon>Pseudomonadales</taxon>
        <taxon>Pseudomonadaceae</taxon>
        <taxon>Pseudomonas</taxon>
    </lineage>
</organism>
<evidence type="ECO:0000313" key="1">
    <source>
        <dbReference type="EMBL" id="SBW84565.1"/>
    </source>
</evidence>
<protein>
    <submittedName>
        <fullName evidence="1">Uncharacterized protein</fullName>
    </submittedName>
</protein>
<dbReference type="AlphaFoldDB" id="A0A1D3K8I5"/>
<reference evidence="2" key="1">
    <citation type="submission" date="2016-07" db="EMBL/GenBank/DDBJ databases">
        <authorList>
            <person name="Florea S."/>
            <person name="Webb J.S."/>
            <person name="Jaromczyk J."/>
            <person name="Schardl C.L."/>
        </authorList>
    </citation>
    <scope>NUCLEOTIDE SEQUENCE [LARGE SCALE GENOMIC DNA]</scope>
    <source>
        <strain evidence="2">1YdBTEX2</strain>
    </source>
</reference>